<comment type="caution">
    <text evidence="1">The sequence shown here is derived from an EMBL/GenBank/DDBJ whole genome shotgun (WGS) entry which is preliminary data.</text>
</comment>
<proteinExistence type="predicted"/>
<evidence type="ECO:0000313" key="2">
    <source>
        <dbReference type="Proteomes" id="UP001157961"/>
    </source>
</evidence>
<sequence>MRFQLKRRLQSQNEPLLLKAFAYGNQQDSAQRGESWHDTYFQSSLDKIAQDETCFLAAADHIALHSRPSARA</sequence>
<dbReference type="Proteomes" id="UP001157961">
    <property type="component" value="Unassembled WGS sequence"/>
</dbReference>
<name>A0ABY1P3P3_9RHOB</name>
<keyword evidence="2" id="KW-1185">Reference proteome</keyword>
<evidence type="ECO:0000313" key="1">
    <source>
        <dbReference type="EMBL" id="SMP24950.1"/>
    </source>
</evidence>
<reference evidence="1 2" key="1">
    <citation type="submission" date="2017-05" db="EMBL/GenBank/DDBJ databases">
        <authorList>
            <person name="Varghese N."/>
            <person name="Submissions S."/>
        </authorList>
    </citation>
    <scope>NUCLEOTIDE SEQUENCE [LARGE SCALE GENOMIC DNA]</scope>
    <source>
        <strain evidence="1 2">DSM 29734</strain>
    </source>
</reference>
<organism evidence="1 2">
    <name type="scientific">Shimia sagamensis</name>
    <dbReference type="NCBI Taxonomy" id="1566352"/>
    <lineage>
        <taxon>Bacteria</taxon>
        <taxon>Pseudomonadati</taxon>
        <taxon>Pseudomonadota</taxon>
        <taxon>Alphaproteobacteria</taxon>
        <taxon>Rhodobacterales</taxon>
        <taxon>Roseobacteraceae</taxon>
    </lineage>
</organism>
<gene>
    <name evidence="1" type="ORF">SAMN06265373_10527</name>
</gene>
<accession>A0ABY1P3P3</accession>
<protein>
    <submittedName>
        <fullName evidence="1">Uncharacterized protein</fullName>
    </submittedName>
</protein>
<dbReference type="EMBL" id="FXTY01000005">
    <property type="protein sequence ID" value="SMP24950.1"/>
    <property type="molecule type" value="Genomic_DNA"/>
</dbReference>